<feature type="transmembrane region" description="Helical" evidence="1">
    <location>
        <begin position="133"/>
        <end position="155"/>
    </location>
</feature>
<name>A0A7X6H209_9RHOB</name>
<feature type="transmembrane region" description="Helical" evidence="1">
    <location>
        <begin position="100"/>
        <end position="121"/>
    </location>
</feature>
<evidence type="ECO:0000313" key="3">
    <source>
        <dbReference type="Proteomes" id="UP000526408"/>
    </source>
</evidence>
<evidence type="ECO:0000256" key="1">
    <source>
        <dbReference type="SAM" id="Phobius"/>
    </source>
</evidence>
<keyword evidence="1" id="KW-0472">Membrane</keyword>
<dbReference type="Proteomes" id="UP000526408">
    <property type="component" value="Unassembled WGS sequence"/>
</dbReference>
<keyword evidence="1" id="KW-1133">Transmembrane helix</keyword>
<feature type="transmembrane region" description="Helical" evidence="1">
    <location>
        <begin position="20"/>
        <end position="41"/>
    </location>
</feature>
<feature type="transmembrane region" description="Helical" evidence="1">
    <location>
        <begin position="56"/>
        <end position="80"/>
    </location>
</feature>
<reference evidence="2 3" key="1">
    <citation type="submission" date="2020-04" db="EMBL/GenBank/DDBJ databases">
        <authorList>
            <person name="Yoon J."/>
        </authorList>
    </citation>
    <scope>NUCLEOTIDE SEQUENCE [LARGE SCALE GENOMIC DNA]</scope>
    <source>
        <strain evidence="2 3">KMU-115</strain>
    </source>
</reference>
<accession>A0A7X6H209</accession>
<sequence>MFGTIWRWARQQARRIHVRVILVAVLNLVALGLAAVAGPWLPPGLAGRVGAGAVDAILQVLASSMLAVTTFSLTVMVTGFSRAEGQWSPRGQELLRQDTVTHSVLATFLGAFLYALIGIILRAAGVFGEDDLVVLFAVTVAVALWIVVTMIRWIVHLDGFGSLSFTLDAIEARAAEAVAGFARSPAQGAQVLPPGAHPPAGGTGVHATRAGHVEQVYEGALQEAAAFLDAEIYVLRPVGSFVQPGDLLARVVGGRSPGDESEAAIRAAIPVGAARSFEMDPVHAIATLAEVGTRALSPGVNDPQTAVAVVYRLARVLGAVAAAAPEPAPRCDRVWLAAVPLERLVDAGFGAVARHAGGALEVNLALQDALGSLTRLGHAGLAEAARAAAEDHARRALAATGDPVDRARIEAARAR</sequence>
<organism evidence="2 3">
    <name type="scientific">Roseicyclus persicicus</name>
    <dbReference type="NCBI Taxonomy" id="2650661"/>
    <lineage>
        <taxon>Bacteria</taxon>
        <taxon>Pseudomonadati</taxon>
        <taxon>Pseudomonadota</taxon>
        <taxon>Alphaproteobacteria</taxon>
        <taxon>Rhodobacterales</taxon>
        <taxon>Roseobacteraceae</taxon>
        <taxon>Roseicyclus</taxon>
    </lineage>
</organism>
<protein>
    <submittedName>
        <fullName evidence="2">DUF2254 domain-containing protein</fullName>
    </submittedName>
</protein>
<dbReference type="AlphaFoldDB" id="A0A7X6H209"/>
<gene>
    <name evidence="2" type="ORF">HCU73_18020</name>
</gene>
<proteinExistence type="predicted"/>
<keyword evidence="1" id="KW-0812">Transmembrane</keyword>
<evidence type="ECO:0000313" key="2">
    <source>
        <dbReference type="EMBL" id="NKX46490.1"/>
    </source>
</evidence>
<dbReference type="Pfam" id="PF10011">
    <property type="entry name" value="DUF2254"/>
    <property type="match status" value="1"/>
</dbReference>
<dbReference type="InterPro" id="IPR018723">
    <property type="entry name" value="DUF2254_membrane"/>
</dbReference>
<comment type="caution">
    <text evidence="2">The sequence shown here is derived from an EMBL/GenBank/DDBJ whole genome shotgun (WGS) entry which is preliminary data.</text>
</comment>
<dbReference type="RefSeq" id="WP_168624874.1">
    <property type="nucleotide sequence ID" value="NZ_JAAZQQ010000007.1"/>
</dbReference>
<dbReference type="EMBL" id="JAAZQQ010000007">
    <property type="protein sequence ID" value="NKX46490.1"/>
    <property type="molecule type" value="Genomic_DNA"/>
</dbReference>
<keyword evidence="3" id="KW-1185">Reference proteome</keyword>